<comment type="caution">
    <text evidence="1">The sequence shown here is derived from an EMBL/GenBank/DDBJ whole genome shotgun (WGS) entry which is preliminary data.</text>
</comment>
<protein>
    <submittedName>
        <fullName evidence="1">Uncharacterized protein</fullName>
    </submittedName>
</protein>
<evidence type="ECO:0000313" key="2">
    <source>
        <dbReference type="Proteomes" id="UP001054252"/>
    </source>
</evidence>
<dbReference type="EMBL" id="BPVZ01000107">
    <property type="protein sequence ID" value="GKV34775.1"/>
    <property type="molecule type" value="Genomic_DNA"/>
</dbReference>
<organism evidence="1 2">
    <name type="scientific">Rubroshorea leprosula</name>
    <dbReference type="NCBI Taxonomy" id="152421"/>
    <lineage>
        <taxon>Eukaryota</taxon>
        <taxon>Viridiplantae</taxon>
        <taxon>Streptophyta</taxon>
        <taxon>Embryophyta</taxon>
        <taxon>Tracheophyta</taxon>
        <taxon>Spermatophyta</taxon>
        <taxon>Magnoliopsida</taxon>
        <taxon>eudicotyledons</taxon>
        <taxon>Gunneridae</taxon>
        <taxon>Pentapetalae</taxon>
        <taxon>rosids</taxon>
        <taxon>malvids</taxon>
        <taxon>Malvales</taxon>
        <taxon>Dipterocarpaceae</taxon>
        <taxon>Rubroshorea</taxon>
    </lineage>
</organism>
<reference evidence="1 2" key="1">
    <citation type="journal article" date="2021" name="Commun. Biol.">
        <title>The genome of Shorea leprosula (Dipterocarpaceae) highlights the ecological relevance of drought in aseasonal tropical rainforests.</title>
        <authorList>
            <person name="Ng K.K.S."/>
            <person name="Kobayashi M.J."/>
            <person name="Fawcett J.A."/>
            <person name="Hatakeyama M."/>
            <person name="Paape T."/>
            <person name="Ng C.H."/>
            <person name="Ang C.C."/>
            <person name="Tnah L.H."/>
            <person name="Lee C.T."/>
            <person name="Nishiyama T."/>
            <person name="Sese J."/>
            <person name="O'Brien M.J."/>
            <person name="Copetti D."/>
            <person name="Mohd Noor M.I."/>
            <person name="Ong R.C."/>
            <person name="Putra M."/>
            <person name="Sireger I.Z."/>
            <person name="Indrioko S."/>
            <person name="Kosugi Y."/>
            <person name="Izuno A."/>
            <person name="Isagi Y."/>
            <person name="Lee S.L."/>
            <person name="Shimizu K.K."/>
        </authorList>
    </citation>
    <scope>NUCLEOTIDE SEQUENCE [LARGE SCALE GENOMIC DNA]</scope>
    <source>
        <strain evidence="1">214</strain>
    </source>
</reference>
<dbReference type="AlphaFoldDB" id="A0AAV5LC04"/>
<keyword evidence="2" id="KW-1185">Reference proteome</keyword>
<dbReference type="Proteomes" id="UP001054252">
    <property type="component" value="Unassembled WGS sequence"/>
</dbReference>
<proteinExistence type="predicted"/>
<gene>
    <name evidence="1" type="ORF">SLEP1_g43120</name>
</gene>
<accession>A0AAV5LC04</accession>
<evidence type="ECO:0000313" key="1">
    <source>
        <dbReference type="EMBL" id="GKV34775.1"/>
    </source>
</evidence>
<sequence>MNNTIEIYNKVQDKVLQHRPHFVIGELTFMEGEEMDKQGKSLVPPFDTTVRVQWTWDEKGALLFPSTVLEEGEEPPWSFANWVGGMPHLGTKATSP</sequence>
<name>A0AAV5LC04_9ROSI</name>